<accession>A0ACC1N7V5</accession>
<gene>
    <name evidence="1" type="ORF">NQ176_g5558</name>
</gene>
<proteinExistence type="predicted"/>
<comment type="caution">
    <text evidence="1">The sequence shown here is derived from an EMBL/GenBank/DDBJ whole genome shotgun (WGS) entry which is preliminary data.</text>
</comment>
<organism evidence="1 2">
    <name type="scientific">Zarea fungicola</name>
    <dbReference type="NCBI Taxonomy" id="93591"/>
    <lineage>
        <taxon>Eukaryota</taxon>
        <taxon>Fungi</taxon>
        <taxon>Dikarya</taxon>
        <taxon>Ascomycota</taxon>
        <taxon>Pezizomycotina</taxon>
        <taxon>Sordariomycetes</taxon>
        <taxon>Hypocreomycetidae</taxon>
        <taxon>Hypocreales</taxon>
        <taxon>Cordycipitaceae</taxon>
        <taxon>Zarea</taxon>
    </lineage>
</organism>
<dbReference type="Proteomes" id="UP001143910">
    <property type="component" value="Unassembled WGS sequence"/>
</dbReference>
<evidence type="ECO:0000313" key="2">
    <source>
        <dbReference type="Proteomes" id="UP001143910"/>
    </source>
</evidence>
<protein>
    <submittedName>
        <fullName evidence="1">Uncharacterized protein</fullName>
    </submittedName>
</protein>
<sequence length="282" mass="30816">MKTFWLFPVAATAAAVAEVGILSPGFAPPAGATSLSRRQLHENTLNNFPSEWIMNTTVFEEYVMANRGEYSSISILFSTVQGTNCKDANHTIYLSDEQAFVSLATVEYDVEHDVHNSSSLVSRESGPCIVPARYTKTYTKQAQQWPGAWSPASSCLWTGKSDAGGSQNIQTSYSIAIEQNAGLSWTVIKDVLTFSLGISVTQTYSSSRTYLCAVNKNSVVQVWTQPYIAWGWFWSQSCVVNRMCGGCGPEYVNGGATAPAKNPRTNEFLNYGCSTGQKNVRC</sequence>
<evidence type="ECO:0000313" key="1">
    <source>
        <dbReference type="EMBL" id="KAJ2975367.1"/>
    </source>
</evidence>
<dbReference type="EMBL" id="JANJQO010000717">
    <property type="protein sequence ID" value="KAJ2975367.1"/>
    <property type="molecule type" value="Genomic_DNA"/>
</dbReference>
<name>A0ACC1N7V5_9HYPO</name>
<keyword evidence="2" id="KW-1185">Reference proteome</keyword>
<reference evidence="1" key="1">
    <citation type="submission" date="2022-08" db="EMBL/GenBank/DDBJ databases">
        <title>Genome Sequence of Lecanicillium fungicola.</title>
        <authorList>
            <person name="Buettner E."/>
        </authorList>
    </citation>
    <scope>NUCLEOTIDE SEQUENCE</scope>
    <source>
        <strain evidence="1">Babe33</strain>
    </source>
</reference>